<evidence type="ECO:0000313" key="3">
    <source>
        <dbReference type="Proteomes" id="UP001596494"/>
    </source>
</evidence>
<gene>
    <name evidence="2" type="ORF">ACFQMN_01885</name>
</gene>
<dbReference type="RefSeq" id="WP_289215428.1">
    <property type="nucleotide sequence ID" value="NZ_JAPVRC010000003.1"/>
</dbReference>
<keyword evidence="3" id="KW-1185">Reference proteome</keyword>
<feature type="compositionally biased region" description="Acidic residues" evidence="1">
    <location>
        <begin position="174"/>
        <end position="186"/>
    </location>
</feature>
<reference evidence="3" key="1">
    <citation type="journal article" date="2019" name="Int. J. Syst. Evol. Microbiol.">
        <title>The Global Catalogue of Microorganisms (GCM) 10K type strain sequencing project: providing services to taxonomists for standard genome sequencing and annotation.</title>
        <authorList>
            <consortium name="The Broad Institute Genomics Platform"/>
            <consortium name="The Broad Institute Genome Sequencing Center for Infectious Disease"/>
            <person name="Wu L."/>
            <person name="Ma J."/>
        </authorList>
    </citation>
    <scope>NUCLEOTIDE SEQUENCE [LARGE SCALE GENOMIC DNA]</scope>
    <source>
        <strain evidence="3">CCUG 73951</strain>
    </source>
</reference>
<evidence type="ECO:0000256" key="1">
    <source>
        <dbReference type="SAM" id="MobiDB-lite"/>
    </source>
</evidence>
<comment type="caution">
    <text evidence="2">The sequence shown here is derived from an EMBL/GenBank/DDBJ whole genome shotgun (WGS) entry which is preliminary data.</text>
</comment>
<feature type="compositionally biased region" description="Low complexity" evidence="1">
    <location>
        <begin position="128"/>
        <end position="137"/>
    </location>
</feature>
<feature type="region of interest" description="Disordered" evidence="1">
    <location>
        <begin position="128"/>
        <end position="195"/>
    </location>
</feature>
<sequence length="195" mass="22019">MSNSKKGVERGQSITFRVPSDTPDHLLKQLTALKEKERRNFSSRIAQFVMDGVSQSLSKDKETVTIPLPRQLTKEQRSWMKHEHSEALMGSIIYQLMSDPTRAMTLLASLNSNSVNIDEALYLQEEAAASEEAGSSYENEDREAPQRTVVSSSDNDLDDLNLDSLQGDLRSFPEEDQQQEEEEDPLGDFFSSMNK</sequence>
<accession>A0ABW2JYT1</accession>
<proteinExistence type="predicted"/>
<dbReference type="EMBL" id="JBHTBY010000001">
    <property type="protein sequence ID" value="MFC7319635.1"/>
    <property type="molecule type" value="Genomic_DNA"/>
</dbReference>
<protein>
    <recommendedName>
        <fullName evidence="4">Ribbon-helix-helix protein CopG domain-containing protein</fullName>
    </recommendedName>
</protein>
<dbReference type="Proteomes" id="UP001596494">
    <property type="component" value="Unassembled WGS sequence"/>
</dbReference>
<evidence type="ECO:0008006" key="4">
    <source>
        <dbReference type="Google" id="ProtNLM"/>
    </source>
</evidence>
<feature type="region of interest" description="Disordered" evidence="1">
    <location>
        <begin position="1"/>
        <end position="20"/>
    </location>
</feature>
<organism evidence="2 3">
    <name type="scientific">Halobacillus campisalis</name>
    <dbReference type="NCBI Taxonomy" id="435909"/>
    <lineage>
        <taxon>Bacteria</taxon>
        <taxon>Bacillati</taxon>
        <taxon>Bacillota</taxon>
        <taxon>Bacilli</taxon>
        <taxon>Bacillales</taxon>
        <taxon>Bacillaceae</taxon>
        <taxon>Halobacillus</taxon>
    </lineage>
</organism>
<name>A0ABW2JYT1_9BACI</name>
<evidence type="ECO:0000313" key="2">
    <source>
        <dbReference type="EMBL" id="MFC7319635.1"/>
    </source>
</evidence>